<dbReference type="CDD" id="cd07067">
    <property type="entry name" value="HP_PGM_like"/>
    <property type="match status" value="1"/>
</dbReference>
<dbReference type="Pfam" id="PF00300">
    <property type="entry name" value="His_Phos_1"/>
    <property type="match status" value="1"/>
</dbReference>
<dbReference type="EC" id="5.4.2.11" evidence="2"/>
<dbReference type="PANTHER" id="PTHR11931">
    <property type="entry name" value="PHOSPHOGLYCERATE MUTASE"/>
    <property type="match status" value="1"/>
</dbReference>
<evidence type="ECO:0000256" key="1">
    <source>
        <dbReference type="ARBA" id="ARBA00006717"/>
    </source>
</evidence>
<sequence>MELYIIRHGETYWNHEHRIQGRSDVPLNENGRALAGKTGEALEQTPFDVIYSSPLIRAYETANLIRGHRNIQIIRDDRLQEISFGISEGEPLPALTEDPTSPFHYFFDRPELYTAPDGGESLEHICARASDFLKNEIEPREKDFSRVMIVAHAALNKALLCHIMQHGIKDFWSDGRLLNCSAYIFRLENGHYEMLAYGKTFN</sequence>
<dbReference type="SMART" id="SM00855">
    <property type="entry name" value="PGAM"/>
    <property type="match status" value="1"/>
</dbReference>
<dbReference type="InterPro" id="IPR029033">
    <property type="entry name" value="His_PPase_superfam"/>
</dbReference>
<protein>
    <recommendedName>
        <fullName evidence="2">phosphoglycerate mutase (2,3-diphosphoglycerate-dependent)</fullName>
        <ecNumber evidence="2">5.4.2.11</ecNumber>
    </recommendedName>
</protein>
<evidence type="ECO:0000313" key="5">
    <source>
        <dbReference type="EMBL" id="MBC5753700.1"/>
    </source>
</evidence>
<dbReference type="Gene3D" id="3.40.50.1240">
    <property type="entry name" value="Phosphoglycerate mutase-like"/>
    <property type="match status" value="1"/>
</dbReference>
<accession>A0ABR7I9Z0</accession>
<evidence type="ECO:0000256" key="4">
    <source>
        <dbReference type="ARBA" id="ARBA00023235"/>
    </source>
</evidence>
<dbReference type="InterPro" id="IPR005952">
    <property type="entry name" value="Phosphogly_mut1"/>
</dbReference>
<keyword evidence="3" id="KW-0324">Glycolysis</keyword>
<proteinExistence type="inferred from homology"/>
<evidence type="ECO:0000256" key="2">
    <source>
        <dbReference type="ARBA" id="ARBA00012028"/>
    </source>
</evidence>
<comment type="caution">
    <text evidence="5">The sequence shown here is derived from an EMBL/GenBank/DDBJ whole genome shotgun (WGS) entry which is preliminary data.</text>
</comment>
<dbReference type="RefSeq" id="WP_186981995.1">
    <property type="nucleotide sequence ID" value="NZ_JACOQH010000003.1"/>
</dbReference>
<keyword evidence="6" id="KW-1185">Reference proteome</keyword>
<comment type="similarity">
    <text evidence="1">Belongs to the phosphoglycerate mutase family. BPG-dependent PGAM subfamily.</text>
</comment>
<evidence type="ECO:0000313" key="6">
    <source>
        <dbReference type="Proteomes" id="UP000621540"/>
    </source>
</evidence>
<dbReference type="Proteomes" id="UP000621540">
    <property type="component" value="Unassembled WGS sequence"/>
</dbReference>
<organism evidence="5 6">
    <name type="scientific">Roseburia yibonii</name>
    <dbReference type="NCBI Taxonomy" id="2763063"/>
    <lineage>
        <taxon>Bacteria</taxon>
        <taxon>Bacillati</taxon>
        <taxon>Bacillota</taxon>
        <taxon>Clostridia</taxon>
        <taxon>Lachnospirales</taxon>
        <taxon>Lachnospiraceae</taxon>
        <taxon>Roseburia</taxon>
    </lineage>
</organism>
<dbReference type="InterPro" id="IPR013078">
    <property type="entry name" value="His_Pase_superF_clade-1"/>
</dbReference>
<dbReference type="SUPFAM" id="SSF53254">
    <property type="entry name" value="Phosphoglycerate mutase-like"/>
    <property type="match status" value="1"/>
</dbReference>
<dbReference type="EMBL" id="JACOQH010000003">
    <property type="protein sequence ID" value="MBC5753700.1"/>
    <property type="molecule type" value="Genomic_DNA"/>
</dbReference>
<gene>
    <name evidence="5" type="ORF">H8Z76_06580</name>
</gene>
<name>A0ABR7I9Z0_9FIRM</name>
<dbReference type="PIRSF" id="PIRSF000709">
    <property type="entry name" value="6PFK_2-Ptase"/>
    <property type="match status" value="1"/>
</dbReference>
<reference evidence="5 6" key="1">
    <citation type="submission" date="2020-08" db="EMBL/GenBank/DDBJ databases">
        <title>Genome public.</title>
        <authorList>
            <person name="Liu C."/>
            <person name="Sun Q."/>
        </authorList>
    </citation>
    <scope>NUCLEOTIDE SEQUENCE [LARGE SCALE GENOMIC DNA]</scope>
    <source>
        <strain evidence="5 6">BX0805</strain>
    </source>
</reference>
<keyword evidence="4" id="KW-0413">Isomerase</keyword>
<evidence type="ECO:0000256" key="3">
    <source>
        <dbReference type="ARBA" id="ARBA00023152"/>
    </source>
</evidence>